<proteinExistence type="predicted"/>
<comment type="caution">
    <text evidence="2">The sequence shown here is derived from an EMBL/GenBank/DDBJ whole genome shotgun (WGS) entry which is preliminary data.</text>
</comment>
<organism evidence="2 3">
    <name type="scientific">Halorubrum tibetense</name>
    <dbReference type="NCBI Taxonomy" id="175631"/>
    <lineage>
        <taxon>Archaea</taxon>
        <taxon>Methanobacteriati</taxon>
        <taxon>Methanobacteriota</taxon>
        <taxon>Stenosarchaea group</taxon>
        <taxon>Halobacteria</taxon>
        <taxon>Halobacteriales</taxon>
        <taxon>Haloferacaceae</taxon>
        <taxon>Halorubrum</taxon>
    </lineage>
</organism>
<dbReference type="Proteomes" id="UP001596442">
    <property type="component" value="Unassembled WGS sequence"/>
</dbReference>
<feature type="region of interest" description="Disordered" evidence="1">
    <location>
        <begin position="1"/>
        <end position="20"/>
    </location>
</feature>
<reference evidence="2 3" key="1">
    <citation type="journal article" date="2019" name="Int. J. Syst. Evol. Microbiol.">
        <title>The Global Catalogue of Microorganisms (GCM) 10K type strain sequencing project: providing services to taxonomists for standard genome sequencing and annotation.</title>
        <authorList>
            <consortium name="The Broad Institute Genomics Platform"/>
            <consortium name="The Broad Institute Genome Sequencing Center for Infectious Disease"/>
            <person name="Wu L."/>
            <person name="Ma J."/>
        </authorList>
    </citation>
    <scope>NUCLEOTIDE SEQUENCE [LARGE SCALE GENOMIC DNA]</scope>
    <source>
        <strain evidence="2 3">CGMCC 1.3239</strain>
    </source>
</reference>
<gene>
    <name evidence="2" type="ORF">ACFQEU_03290</name>
</gene>
<protein>
    <submittedName>
        <fullName evidence="2">Uncharacterized protein</fullName>
    </submittedName>
</protein>
<evidence type="ECO:0000313" key="3">
    <source>
        <dbReference type="Proteomes" id="UP001596442"/>
    </source>
</evidence>
<accession>A0ABD5S9E7</accession>
<evidence type="ECO:0000256" key="1">
    <source>
        <dbReference type="SAM" id="MobiDB-lite"/>
    </source>
</evidence>
<dbReference type="EMBL" id="JBHSWW010000023">
    <property type="protein sequence ID" value="MFC6752496.1"/>
    <property type="molecule type" value="Genomic_DNA"/>
</dbReference>
<sequence>MEHDERDDCCPTDGNRRTAGISGMIGAQRQAGSPAQPCVARSPCCLSNATSSTAGRRVLVARRVSRSWPDTGLRIPRDVDGFVRQLATNTEEERPVGQHREVSP</sequence>
<name>A0ABD5S9E7_9EURY</name>
<evidence type="ECO:0000313" key="2">
    <source>
        <dbReference type="EMBL" id="MFC6752496.1"/>
    </source>
</evidence>
<keyword evidence="3" id="KW-1185">Reference proteome</keyword>
<dbReference type="AlphaFoldDB" id="A0ABD5S9E7"/>